<reference evidence="4 5" key="1">
    <citation type="submission" date="2019-06" db="EMBL/GenBank/DDBJ databases">
        <title>Sequencing the genomes of 1000 actinobacteria strains.</title>
        <authorList>
            <person name="Klenk H.-P."/>
        </authorList>
    </citation>
    <scope>NUCLEOTIDE SEQUENCE [LARGE SCALE GENOMIC DNA]</scope>
    <source>
        <strain evidence="4 5">DSM 18082</strain>
    </source>
</reference>
<dbReference type="GO" id="GO:0008270">
    <property type="term" value="F:zinc ion binding"/>
    <property type="evidence" value="ECO:0007669"/>
    <property type="project" value="InterPro"/>
</dbReference>
<comment type="caution">
    <text evidence="4">The sequence shown here is derived from an EMBL/GenBank/DDBJ whole genome shotgun (WGS) entry which is preliminary data.</text>
</comment>
<evidence type="ECO:0000313" key="5">
    <source>
        <dbReference type="Proteomes" id="UP000319514"/>
    </source>
</evidence>
<dbReference type="GO" id="GO:0003676">
    <property type="term" value="F:nucleic acid binding"/>
    <property type="evidence" value="ECO:0007669"/>
    <property type="project" value="InterPro"/>
</dbReference>
<dbReference type="InterPro" id="IPR003870">
    <property type="entry name" value="DUF222"/>
</dbReference>
<evidence type="ECO:0000259" key="3">
    <source>
        <dbReference type="SMART" id="SM00507"/>
    </source>
</evidence>
<protein>
    <submittedName>
        <fullName evidence="4">Uncharacterized protein DUF222</fullName>
    </submittedName>
</protein>
<evidence type="ECO:0000313" key="4">
    <source>
        <dbReference type="EMBL" id="TQL60223.1"/>
    </source>
</evidence>
<dbReference type="Proteomes" id="UP000319514">
    <property type="component" value="Unassembled WGS sequence"/>
</dbReference>
<evidence type="ECO:0000256" key="1">
    <source>
        <dbReference type="ARBA" id="ARBA00023450"/>
    </source>
</evidence>
<feature type="compositionally biased region" description="Low complexity" evidence="2">
    <location>
        <begin position="15"/>
        <end position="28"/>
    </location>
</feature>
<dbReference type="AlphaFoldDB" id="A0A542ZIQ0"/>
<gene>
    <name evidence="4" type="ORF">FB474_1606</name>
</gene>
<feature type="domain" description="HNH nuclease" evidence="3">
    <location>
        <begin position="381"/>
        <end position="433"/>
    </location>
</feature>
<dbReference type="EMBL" id="VFOQ01000001">
    <property type="protein sequence ID" value="TQL60223.1"/>
    <property type="molecule type" value="Genomic_DNA"/>
</dbReference>
<keyword evidence="5" id="KW-1185">Reference proteome</keyword>
<sequence length="453" mass="47316">MYVRTMHQGDRRQRAAASGSGGVPAARSGGAGSGGAAVSFADRFAAVGAAREALTGLAEAVHQCQGSDLGPAMGRLDVLRRLVEAAQVTVLGEGLERGEVASSTCSTAAGWVLEWAPSYRAGGTGDLVKVAQACIGKPVGAGAAQVLDHGSVQRVRSCVLAGRVRVRCAAVALTEMHKLGPRLTPAALPTVWEGFLAVAEEAGPREFRGLRERIIATHGRQDEFQVRQDRLRHGVSLSAGRADDGMVEYQLRLDPEGASVLEAAIGPLSAPNPVDGISDLRNSDQRRGDALVEACRRSTAAGEAPVQTKAQVFVTMDFESLRDACGSGTVLGAGGVHGNGTLLGPETVRRIACDAAVIPVVLGTQGEVLDLGRTRRLFSPAQLKHLWLRDGGCTIPGCAAPPWWCDGHHVIHWANGGATDVGNAALLCGRHHTIVHQRGWTATVAATGVTWHL</sequence>
<dbReference type="Pfam" id="PF02720">
    <property type="entry name" value="DUF222"/>
    <property type="match status" value="1"/>
</dbReference>
<comment type="similarity">
    <text evidence="1">Belongs to the Rv1128c/1148c/1588c/1702c/1945/3466 family.</text>
</comment>
<dbReference type="InterPro" id="IPR003615">
    <property type="entry name" value="HNH_nuc"/>
</dbReference>
<name>A0A542ZIQ0_9MICO</name>
<proteinExistence type="inferred from homology"/>
<accession>A0A542ZIQ0</accession>
<dbReference type="GO" id="GO:0004519">
    <property type="term" value="F:endonuclease activity"/>
    <property type="evidence" value="ECO:0007669"/>
    <property type="project" value="InterPro"/>
</dbReference>
<dbReference type="InterPro" id="IPR002711">
    <property type="entry name" value="HNH"/>
</dbReference>
<dbReference type="Pfam" id="PF01844">
    <property type="entry name" value="HNH"/>
    <property type="match status" value="1"/>
</dbReference>
<dbReference type="CDD" id="cd00085">
    <property type="entry name" value="HNHc"/>
    <property type="match status" value="1"/>
</dbReference>
<dbReference type="SMART" id="SM00507">
    <property type="entry name" value="HNHc"/>
    <property type="match status" value="1"/>
</dbReference>
<feature type="region of interest" description="Disordered" evidence="2">
    <location>
        <begin position="1"/>
        <end position="31"/>
    </location>
</feature>
<organism evidence="4 5">
    <name type="scientific">Oryzihumus leptocrescens</name>
    <dbReference type="NCBI Taxonomy" id="297536"/>
    <lineage>
        <taxon>Bacteria</taxon>
        <taxon>Bacillati</taxon>
        <taxon>Actinomycetota</taxon>
        <taxon>Actinomycetes</taxon>
        <taxon>Micrococcales</taxon>
        <taxon>Intrasporangiaceae</taxon>
        <taxon>Oryzihumus</taxon>
    </lineage>
</organism>
<evidence type="ECO:0000256" key="2">
    <source>
        <dbReference type="SAM" id="MobiDB-lite"/>
    </source>
</evidence>